<dbReference type="Pfam" id="PF13635">
    <property type="entry name" value="DUF4143"/>
    <property type="match status" value="1"/>
</dbReference>
<feature type="domain" description="DUF4143" evidence="2">
    <location>
        <begin position="191"/>
        <end position="355"/>
    </location>
</feature>
<keyword evidence="3" id="KW-0067">ATP-binding</keyword>
<dbReference type="InterPro" id="IPR025420">
    <property type="entry name" value="DUF4143"/>
</dbReference>
<dbReference type="InterPro" id="IPR041682">
    <property type="entry name" value="AAA_14"/>
</dbReference>
<keyword evidence="3" id="KW-0547">Nucleotide-binding</keyword>
<feature type="domain" description="AAA" evidence="1">
    <location>
        <begin position="10"/>
        <end position="125"/>
    </location>
</feature>
<dbReference type="AlphaFoldDB" id="A0A9D1E7Q3"/>
<dbReference type="PANTHER" id="PTHR43566:SF2">
    <property type="entry name" value="DUF4143 DOMAIN-CONTAINING PROTEIN"/>
    <property type="match status" value="1"/>
</dbReference>
<reference evidence="3" key="1">
    <citation type="submission" date="2020-10" db="EMBL/GenBank/DDBJ databases">
        <authorList>
            <person name="Gilroy R."/>
        </authorList>
    </citation>
    <scope>NUCLEOTIDE SEQUENCE</scope>
    <source>
        <strain evidence="3">ChiSjej5B23-6657</strain>
    </source>
</reference>
<dbReference type="PANTHER" id="PTHR43566">
    <property type="entry name" value="CONSERVED PROTEIN"/>
    <property type="match status" value="1"/>
</dbReference>
<dbReference type="InterPro" id="IPR027417">
    <property type="entry name" value="P-loop_NTPase"/>
</dbReference>
<protein>
    <submittedName>
        <fullName evidence="3">ATP-binding protein</fullName>
    </submittedName>
</protein>
<proteinExistence type="predicted"/>
<evidence type="ECO:0000313" key="3">
    <source>
        <dbReference type="EMBL" id="HIR69688.1"/>
    </source>
</evidence>
<dbReference type="EMBL" id="DVHM01000005">
    <property type="protein sequence ID" value="HIR69688.1"/>
    <property type="molecule type" value="Genomic_DNA"/>
</dbReference>
<sequence length="413" mass="46161">MIRKKLRGKGAVLIEGPKWCGKTTTGEQLSASALYMSDPENERQNLSLADISPKLLLEGETPRLLDEWQIAPKLWDAVRYEVDHRDMDGQFILTGSAVPADRSTIHHTGTGRFAWVLMRPMSLWESGESTGQIRMSELFQTPQEIGAINRLDLKKIAFLTCRGGWPRATYYEDEIALEQAYDYYDAIVNTDISRVDGVARNAERVKALMRSYARNQGTQISNRVLRDDMAVNDVDQLDVDTVYSYITALKKIFVIEEMAAWNPNLRSKTAVRTSDTRYFVDSSIAVAALGLGPEDLIGDLETFGFLFETMCVRDLRVYADALGGTVYHYRDKTGLECDAVVHLRNGSYGLIEIKLGGDSAVEHGAETLKKLRDKIDTDKMKQPAFLMVLTGTGNYAFRRGDGVYVVPIGCLGV</sequence>
<dbReference type="SUPFAM" id="SSF52540">
    <property type="entry name" value="P-loop containing nucleoside triphosphate hydrolases"/>
    <property type="match status" value="1"/>
</dbReference>
<comment type="caution">
    <text evidence="3">The sequence shown here is derived from an EMBL/GenBank/DDBJ whole genome shotgun (WGS) entry which is preliminary data.</text>
</comment>
<name>A0A9D1E7Q3_9FIRM</name>
<dbReference type="Pfam" id="PF13173">
    <property type="entry name" value="AAA_14"/>
    <property type="match status" value="1"/>
</dbReference>
<accession>A0A9D1E7Q3</accession>
<reference evidence="3" key="2">
    <citation type="journal article" date="2021" name="PeerJ">
        <title>Extensive microbial diversity within the chicken gut microbiome revealed by metagenomics and culture.</title>
        <authorList>
            <person name="Gilroy R."/>
            <person name="Ravi A."/>
            <person name="Getino M."/>
            <person name="Pursley I."/>
            <person name="Horton D.L."/>
            <person name="Alikhan N.F."/>
            <person name="Baker D."/>
            <person name="Gharbi K."/>
            <person name="Hall N."/>
            <person name="Watson M."/>
            <person name="Adriaenssens E.M."/>
            <person name="Foster-Nyarko E."/>
            <person name="Jarju S."/>
            <person name="Secka A."/>
            <person name="Antonio M."/>
            <person name="Oren A."/>
            <person name="Chaudhuri R.R."/>
            <person name="La Ragione R."/>
            <person name="Hildebrand F."/>
            <person name="Pallen M.J."/>
        </authorList>
    </citation>
    <scope>NUCLEOTIDE SEQUENCE</scope>
    <source>
        <strain evidence="3">ChiSjej5B23-6657</strain>
    </source>
</reference>
<gene>
    <name evidence="3" type="ORF">IAA55_00210</name>
</gene>
<evidence type="ECO:0000313" key="4">
    <source>
        <dbReference type="Proteomes" id="UP000823912"/>
    </source>
</evidence>
<organism evidence="3 4">
    <name type="scientific">Candidatus Pullilachnospira gallistercoris</name>
    <dbReference type="NCBI Taxonomy" id="2840911"/>
    <lineage>
        <taxon>Bacteria</taxon>
        <taxon>Bacillati</taxon>
        <taxon>Bacillota</taxon>
        <taxon>Clostridia</taxon>
        <taxon>Lachnospirales</taxon>
        <taxon>Lachnospiraceae</taxon>
        <taxon>Lachnospiraceae incertae sedis</taxon>
        <taxon>Candidatus Pullilachnospira</taxon>
    </lineage>
</organism>
<dbReference type="GO" id="GO:0005524">
    <property type="term" value="F:ATP binding"/>
    <property type="evidence" value="ECO:0007669"/>
    <property type="project" value="UniProtKB-KW"/>
</dbReference>
<evidence type="ECO:0000259" key="2">
    <source>
        <dbReference type="Pfam" id="PF13635"/>
    </source>
</evidence>
<evidence type="ECO:0000259" key="1">
    <source>
        <dbReference type="Pfam" id="PF13173"/>
    </source>
</evidence>
<dbReference type="Proteomes" id="UP000823912">
    <property type="component" value="Unassembled WGS sequence"/>
</dbReference>